<dbReference type="CDD" id="cd02440">
    <property type="entry name" value="AdoMet_MTases"/>
    <property type="match status" value="1"/>
</dbReference>
<dbReference type="STRING" id="1442368.A0A0D2DC11"/>
<dbReference type="EMBL" id="KN846976">
    <property type="protein sequence ID" value="KIW75136.1"/>
    <property type="molecule type" value="Genomic_DNA"/>
</dbReference>
<dbReference type="OrthoDB" id="2013972at2759"/>
<keyword evidence="3" id="KW-1185">Reference proteome</keyword>
<dbReference type="SUPFAM" id="SSF53335">
    <property type="entry name" value="S-adenosyl-L-methionine-dependent methyltransferases"/>
    <property type="match status" value="1"/>
</dbReference>
<proteinExistence type="predicted"/>
<dbReference type="Proteomes" id="UP000053029">
    <property type="component" value="Unassembled WGS sequence"/>
</dbReference>
<accession>A0A0D2DC11</accession>
<dbReference type="Gene3D" id="3.40.50.150">
    <property type="entry name" value="Vaccinia Virus protein VP39"/>
    <property type="match status" value="1"/>
</dbReference>
<organism evidence="2 3">
    <name type="scientific">Fonsecaea pedrosoi CBS 271.37</name>
    <dbReference type="NCBI Taxonomy" id="1442368"/>
    <lineage>
        <taxon>Eukaryota</taxon>
        <taxon>Fungi</taxon>
        <taxon>Dikarya</taxon>
        <taxon>Ascomycota</taxon>
        <taxon>Pezizomycotina</taxon>
        <taxon>Eurotiomycetes</taxon>
        <taxon>Chaetothyriomycetidae</taxon>
        <taxon>Chaetothyriales</taxon>
        <taxon>Herpotrichiellaceae</taxon>
        <taxon>Fonsecaea</taxon>
    </lineage>
</organism>
<gene>
    <name evidence="2" type="ORF">Z517_11908</name>
</gene>
<sequence length="286" mass="32247">MDPQQFDKMFSQADSIMGPFAEELLRRANFPPEGNSRLVVLDQACGSGVVSSHLMSRLSTENKSRLDLTCADISDAMISNVSRRVEVSGWNNVSVVKADAMDTKFPSSHFTHIFFNFGPQILPNPLAGIKECHRILQPGGTLSCSTWQEVPWFADYRAGIARYPSLPPFPSDEALRHAFSEAPERWDNVDDVKSHLKECGFRDVEAQVTENTTTMTVAEVEAMLPYSLVMMIEKFWKNQGSLKTEEEFRQAKESAQRTIMDYVKEKYRSGPVVWKWVGIVAKGRKG</sequence>
<dbReference type="VEuPathDB" id="FungiDB:Z517_11908"/>
<evidence type="ECO:0000259" key="1">
    <source>
        <dbReference type="Pfam" id="PF13649"/>
    </source>
</evidence>
<dbReference type="GeneID" id="25311398"/>
<dbReference type="PANTHER" id="PTHR43591">
    <property type="entry name" value="METHYLTRANSFERASE"/>
    <property type="match status" value="1"/>
</dbReference>
<dbReference type="Pfam" id="PF13649">
    <property type="entry name" value="Methyltransf_25"/>
    <property type="match status" value="1"/>
</dbReference>
<protein>
    <submittedName>
        <fullName evidence="2">Unplaced genomic scaffold supercont1.8, whole genome shotgun sequence</fullName>
    </submittedName>
</protein>
<dbReference type="AlphaFoldDB" id="A0A0D2DC11"/>
<evidence type="ECO:0000313" key="2">
    <source>
        <dbReference type="EMBL" id="KIW75136.1"/>
    </source>
</evidence>
<reference evidence="2 3" key="1">
    <citation type="submission" date="2015-01" db="EMBL/GenBank/DDBJ databases">
        <title>The Genome Sequence of Fonsecaea pedrosoi CBS 271.37.</title>
        <authorList>
            <consortium name="The Broad Institute Genomics Platform"/>
            <person name="Cuomo C."/>
            <person name="de Hoog S."/>
            <person name="Gorbushina A."/>
            <person name="Stielow B."/>
            <person name="Teixiera M."/>
            <person name="Abouelleil A."/>
            <person name="Chapman S.B."/>
            <person name="Priest M."/>
            <person name="Young S.K."/>
            <person name="Wortman J."/>
            <person name="Nusbaum C."/>
            <person name="Birren B."/>
        </authorList>
    </citation>
    <scope>NUCLEOTIDE SEQUENCE [LARGE SCALE GENOMIC DNA]</scope>
    <source>
        <strain evidence="2 3">CBS 271.37</strain>
    </source>
</reference>
<dbReference type="InterPro" id="IPR041698">
    <property type="entry name" value="Methyltransf_25"/>
</dbReference>
<feature type="domain" description="Methyltransferase" evidence="1">
    <location>
        <begin position="40"/>
        <end position="140"/>
    </location>
</feature>
<dbReference type="HOGENOM" id="CLU_065416_0_0_1"/>
<evidence type="ECO:0000313" key="3">
    <source>
        <dbReference type="Proteomes" id="UP000053029"/>
    </source>
</evidence>
<dbReference type="RefSeq" id="XP_013278944.1">
    <property type="nucleotide sequence ID" value="XM_013423490.1"/>
</dbReference>
<dbReference type="InterPro" id="IPR029063">
    <property type="entry name" value="SAM-dependent_MTases_sf"/>
</dbReference>
<name>A0A0D2DC11_9EURO</name>